<feature type="domain" description="tRNA/rRNA methyltransferase SpoU type" evidence="5">
    <location>
        <begin position="2"/>
        <end position="152"/>
    </location>
</feature>
<dbReference type="EMBL" id="CP046056">
    <property type="protein sequence ID" value="QQD24434.1"/>
    <property type="molecule type" value="Genomic_DNA"/>
</dbReference>
<accession>A0A9X7YP74</accession>
<dbReference type="InterPro" id="IPR029028">
    <property type="entry name" value="Alpha/beta_knot_MTases"/>
</dbReference>
<dbReference type="InterPro" id="IPR001537">
    <property type="entry name" value="SpoU_MeTrfase"/>
</dbReference>
<reference evidence="6 7" key="1">
    <citation type="submission" date="2019-11" db="EMBL/GenBank/DDBJ databases">
        <title>Venatorbacter sp. nov. a predator of Campylobacter and other Gram-negative bacteria.</title>
        <authorList>
            <person name="Saeedi A."/>
            <person name="Cummings N.J."/>
            <person name="Connerton I.F."/>
            <person name="Connerton P.L."/>
        </authorList>
    </citation>
    <scope>NUCLEOTIDE SEQUENCE [LARGE SCALE GENOMIC DNA]</scope>
    <source>
        <strain evidence="6">XL5</strain>
    </source>
</reference>
<dbReference type="InterPro" id="IPR004384">
    <property type="entry name" value="RNA_MeTrfase_TrmJ/LasT"/>
</dbReference>
<name>A0A9X7YP74_9GAMM</name>
<keyword evidence="2 6" id="KW-0489">Methyltransferase</keyword>
<organism evidence="6 7">
    <name type="scientific">Venatoribacter cucullus</name>
    <dbReference type="NCBI Taxonomy" id="2661630"/>
    <lineage>
        <taxon>Bacteria</taxon>
        <taxon>Pseudomonadati</taxon>
        <taxon>Pseudomonadota</taxon>
        <taxon>Gammaproteobacteria</taxon>
        <taxon>Oceanospirillales</taxon>
        <taxon>Oceanospirillaceae</taxon>
        <taxon>Venatoribacter</taxon>
    </lineage>
</organism>
<protein>
    <submittedName>
        <fullName evidence="6">tRNA/rRNA methyltransferase</fullName>
        <ecNumber evidence="6">2.1.1.-</ecNumber>
    </submittedName>
</protein>
<evidence type="ECO:0000313" key="6">
    <source>
        <dbReference type="EMBL" id="QQD24434.1"/>
    </source>
</evidence>
<dbReference type="NCBIfam" id="NF007752">
    <property type="entry name" value="PRK10433.1"/>
    <property type="match status" value="1"/>
</dbReference>
<dbReference type="PANTHER" id="PTHR42786">
    <property type="entry name" value="TRNA/RRNA METHYLTRANSFERASE"/>
    <property type="match status" value="1"/>
</dbReference>
<dbReference type="PANTHER" id="PTHR42786:SF1">
    <property type="entry name" value="TRNA (CYTIDINE_URIDINE-2'-O-)-METHYLTRANSFERASE TRMJ"/>
    <property type="match status" value="1"/>
</dbReference>
<dbReference type="Pfam" id="PF00588">
    <property type="entry name" value="SpoU_methylase"/>
    <property type="match status" value="1"/>
</dbReference>
<keyword evidence="7" id="KW-1185">Reference proteome</keyword>
<dbReference type="GO" id="GO:0008173">
    <property type="term" value="F:RNA methyltransferase activity"/>
    <property type="evidence" value="ECO:0007669"/>
    <property type="project" value="InterPro"/>
</dbReference>
<dbReference type="InterPro" id="IPR029026">
    <property type="entry name" value="tRNA_m1G_MTases_N"/>
</dbReference>
<dbReference type="KEGG" id="vcw:GJQ55_08065"/>
<gene>
    <name evidence="6" type="ORF">GJQ55_08065</name>
</gene>
<keyword evidence="4" id="KW-0949">S-adenosyl-L-methionine</keyword>
<evidence type="ECO:0000256" key="2">
    <source>
        <dbReference type="ARBA" id="ARBA00022603"/>
    </source>
</evidence>
<dbReference type="CDD" id="cd18093">
    <property type="entry name" value="SpoU-like_TrmJ"/>
    <property type="match status" value="1"/>
</dbReference>
<evidence type="ECO:0000256" key="4">
    <source>
        <dbReference type="ARBA" id="ARBA00022691"/>
    </source>
</evidence>
<evidence type="ECO:0000313" key="7">
    <source>
        <dbReference type="Proteomes" id="UP000596074"/>
    </source>
</evidence>
<dbReference type="GO" id="GO:0003723">
    <property type="term" value="F:RNA binding"/>
    <property type="evidence" value="ECO:0007669"/>
    <property type="project" value="InterPro"/>
</dbReference>
<dbReference type="GO" id="GO:0005829">
    <property type="term" value="C:cytosol"/>
    <property type="evidence" value="ECO:0007669"/>
    <property type="project" value="TreeGrafter"/>
</dbReference>
<keyword evidence="3 6" id="KW-0808">Transferase</keyword>
<sequence length="228" mass="25083">MLYFVLTEPAVPENVGAACRAVKTMGFDQLWVVNSDAHRHKQARILAHGSGDILDNIRTFNSLADVKAAVDILVGTSAKPRHQREVLLSPAQLHRNLQDKLQQGADIALAFGREDSGLHGHEIALCDLLTAVPMAVSYPSLNLSQAVMLYAYELSGLAAPVTAASVDTNQYKALRDKTARLAQQLGYDEHSKLQGWLHEHLPLLDTRSLGFVHQLVDKTLHQLDKPED</sequence>
<dbReference type="RefSeq" id="WP_228344480.1">
    <property type="nucleotide sequence ID" value="NZ_CP046056.1"/>
</dbReference>
<evidence type="ECO:0000259" key="5">
    <source>
        <dbReference type="Pfam" id="PF00588"/>
    </source>
</evidence>
<proteinExistence type="inferred from homology"/>
<evidence type="ECO:0000256" key="3">
    <source>
        <dbReference type="ARBA" id="ARBA00022679"/>
    </source>
</evidence>
<comment type="similarity">
    <text evidence="1">Belongs to the class IV-like SAM-binding methyltransferase superfamily. RNA methyltransferase TrmH family.</text>
</comment>
<dbReference type="AlphaFoldDB" id="A0A9X7YP74"/>
<dbReference type="SUPFAM" id="SSF75217">
    <property type="entry name" value="alpha/beta knot"/>
    <property type="match status" value="1"/>
</dbReference>
<dbReference type="Proteomes" id="UP000596074">
    <property type="component" value="Chromosome"/>
</dbReference>
<dbReference type="GO" id="GO:0002128">
    <property type="term" value="P:tRNA nucleoside ribose methylation"/>
    <property type="evidence" value="ECO:0007669"/>
    <property type="project" value="TreeGrafter"/>
</dbReference>
<dbReference type="Gene3D" id="3.40.1280.10">
    <property type="match status" value="1"/>
</dbReference>
<evidence type="ECO:0000256" key="1">
    <source>
        <dbReference type="ARBA" id="ARBA00007228"/>
    </source>
</evidence>
<dbReference type="EC" id="2.1.1.-" evidence="6"/>